<accession>A0A4V6KDA5</accession>
<protein>
    <submittedName>
        <fullName evidence="2">KID repeat-containing protein</fullName>
    </submittedName>
</protein>
<organism evidence="2 3">
    <name type="scientific">Hathewaya histolytica</name>
    <name type="common">Clostridium histolyticum</name>
    <dbReference type="NCBI Taxonomy" id="1498"/>
    <lineage>
        <taxon>Bacteria</taxon>
        <taxon>Bacillati</taxon>
        <taxon>Bacillota</taxon>
        <taxon>Clostridia</taxon>
        <taxon>Eubacteriales</taxon>
        <taxon>Clostridiaceae</taxon>
        <taxon>Hathewaya</taxon>
    </lineage>
</organism>
<dbReference type="RefSeq" id="WP_138210111.1">
    <property type="nucleotide sequence ID" value="NZ_CBCSDB010000007.1"/>
</dbReference>
<evidence type="ECO:0000313" key="2">
    <source>
        <dbReference type="EMBL" id="VTQ89677.1"/>
    </source>
</evidence>
<evidence type="ECO:0000313" key="3">
    <source>
        <dbReference type="Proteomes" id="UP000308489"/>
    </source>
</evidence>
<dbReference type="SUPFAM" id="SSF69279">
    <property type="entry name" value="Phage tail proteins"/>
    <property type="match status" value="1"/>
</dbReference>
<sequence>MYNVTNKFKEYIKKPSRGFKSKVIIRDKEYLDDVIIEMSQEETVNPGDDFTLGSVASASFEISLHDVDDIFQNAIVKPYLGLEIGGEVEYIPLGVFTVDDVKKQNKTVKLSCFDNMIKMEKAYFSDLKYPAKVQDIANEICNKAGVKLRSTLPNYSIGKIEGYSLRESIGFIASLCGGFARFNREGQLEITSYTNTDTIITPDNYITFETGDKEYKISKVTVTKGEQHLSKGNETEFGREIIFDNPVITDSILNDIYNKYKGFSYMPYELKWQGNCSLMTGDRVKIIDLKGKEYNTLIMQQKLNYKGGLSSEIKAVGKSEQSNKFDSKGSITQKLERYSIEQASIRKALIEKANIIDLEAINGKIENLYAEDLTAINGEIKNLKSEKADITQLNAQGAKIEDLYATKATIIDLEANKGKITILESRAASIDNLLAGNIGAENIKAGTITAGSGIIADGAIGDAQISSLSATKLTAGVIDAAVITVKNLTADNIKAKSINGKVLEDGAIDNSKVADNANIAGSKLNIDDVVVNINESNTNISSTKINVGNKTLDIELKDQNINIEKNNTDINSQKLKINALEESLKVKIDKQEYIKHKQEIENNVLQVNTQMNKQTTELQLLQYTVKSKIGQTEIDKAIIETDDKVKTINQKIESANSEINQVKNKLNLKVETSEFQSFKANINNEITNSKSKLSTTEQSINMLKGEISSKVSKTDIEKKIVEVSEKSKNLIFNSGNFKDLTGWATNSTGATMEIVKKHGYSVIHAKKSIRQPRLIPIEQNTDYIYSATIMCSTGMELTNITPLHFHVLREDLTFHPSRNAVLLNENTFVPANTWVKILVKFNSGEDGSYFRTFIFGIQINEGINEYWIKNIKLEKGNKETDWSPAPEDVTIENTTKINSAESEIKQLSNQIKSKVDVNGVKSFVEQNPSSVKVGFNAITPNVNLSNSGTFEVINGALQVKNNDNTVVIDGKYNMHKILSSGVINTSMPVSNTIKERTVSIKHNLGYKPAFTAFSIVDGSGSMVPLPALAFTDNFSGTSIVGFNFIIRARADNTHLYIDMKRAADLVQTEYRVKIKYFIYKEVAF</sequence>
<feature type="coiled-coil region" evidence="1">
    <location>
        <begin position="563"/>
        <end position="672"/>
    </location>
</feature>
<dbReference type="KEGG" id="hhw:NCTC503_01456"/>
<dbReference type="AlphaFoldDB" id="A0A4V6KDA5"/>
<gene>
    <name evidence="2" type="ORF">NCTC503_01456</name>
</gene>
<evidence type="ECO:0000256" key="1">
    <source>
        <dbReference type="SAM" id="Coils"/>
    </source>
</evidence>
<dbReference type="OrthoDB" id="1656063at2"/>
<dbReference type="Proteomes" id="UP000308489">
    <property type="component" value="Chromosome 1"/>
</dbReference>
<keyword evidence="1" id="KW-0175">Coiled coil</keyword>
<name>A0A4V6KDA5_HATHI</name>
<keyword evidence="3" id="KW-1185">Reference proteome</keyword>
<reference evidence="2 3" key="1">
    <citation type="submission" date="2019-05" db="EMBL/GenBank/DDBJ databases">
        <authorList>
            <consortium name="Pathogen Informatics"/>
        </authorList>
    </citation>
    <scope>NUCLEOTIDE SEQUENCE [LARGE SCALE GENOMIC DNA]</scope>
    <source>
        <strain evidence="2 3">NCTC503</strain>
    </source>
</reference>
<proteinExistence type="predicted"/>
<dbReference type="Gene3D" id="2.60.120.260">
    <property type="entry name" value="Galactose-binding domain-like"/>
    <property type="match status" value="1"/>
</dbReference>
<dbReference type="EMBL" id="LR590481">
    <property type="protein sequence ID" value="VTQ89677.1"/>
    <property type="molecule type" value="Genomic_DNA"/>
</dbReference>